<evidence type="ECO:0000313" key="1">
    <source>
        <dbReference type="EMBL" id="GFE54385.1"/>
    </source>
</evidence>
<gene>
    <name evidence="1" type="ORF">BaOVIS_017890</name>
</gene>
<reference evidence="1" key="1">
    <citation type="submission" date="2019-12" db="EMBL/GenBank/DDBJ databases">
        <title>Genome sequence of Babesia ovis.</title>
        <authorList>
            <person name="Yamagishi J."/>
            <person name="Sevinc F."/>
            <person name="Xuan X."/>
        </authorList>
    </citation>
    <scope>NUCLEOTIDE SEQUENCE</scope>
    <source>
        <strain evidence="1">Selcuk</strain>
    </source>
</reference>
<comment type="caution">
    <text evidence="1">The sequence shown here is derived from an EMBL/GenBank/DDBJ whole genome shotgun (WGS) entry which is preliminary data.</text>
</comment>
<protein>
    <submittedName>
        <fullName evidence="1">TBC domain containing protein, putative</fullName>
    </submittedName>
</protein>
<dbReference type="OrthoDB" id="361497at2759"/>
<evidence type="ECO:0000313" key="2">
    <source>
        <dbReference type="Proteomes" id="UP001057455"/>
    </source>
</evidence>
<dbReference type="AlphaFoldDB" id="A0A9W5TAG1"/>
<organism evidence="1 2">
    <name type="scientific">Babesia ovis</name>
    <dbReference type="NCBI Taxonomy" id="5869"/>
    <lineage>
        <taxon>Eukaryota</taxon>
        <taxon>Sar</taxon>
        <taxon>Alveolata</taxon>
        <taxon>Apicomplexa</taxon>
        <taxon>Aconoidasida</taxon>
        <taxon>Piroplasmida</taxon>
        <taxon>Babesiidae</taxon>
        <taxon>Babesia</taxon>
    </lineage>
</organism>
<dbReference type="Proteomes" id="UP001057455">
    <property type="component" value="Unassembled WGS sequence"/>
</dbReference>
<accession>A0A9W5TAG1</accession>
<proteinExistence type="predicted"/>
<dbReference type="EMBL" id="BLIY01000016">
    <property type="protein sequence ID" value="GFE54385.1"/>
    <property type="molecule type" value="Genomic_DNA"/>
</dbReference>
<sequence length="973" mass="109939">MARYVSSTQGYLAVLATRKAKRNHKRTVCNTFGVIKQLRKRCVSKRVDDVQEIDIEQPTDISTCDCGCSRDINRQLTLLLHQFFASKSRWLNILKIGRWRPGELERVSLAIEENGHEAMGDANLDLDTIQLDISRQQWLNDEGDAYIVKQALLTFCLVNNVGYWQGLHDVAAAFAHVEPKPSVGELAAIVEKLVSMFASIIMRATDENIVSDATRMAAKWRLIFRYFFPKVSTELERFADVDSWNINWFLTMGFYRFGCAYLALAYTYAAVVASAGCMTAFMYHEAGYLGVRGYISWRLTKNRGVESISNNLFDDQIDEQEMVKAITNSKMIQLTPDELINVSRNLYDTLNDVECEMAEFPMIAILKMSNFLFNKSPLMLYNSNDVCSKNVVQIGIADIFKSNDRQRTNGVYTRQSQVITRGPPKWAVGYRVCEKFSETMNNAMFTSYIRNLHVNVMKKSFIFPSRFAESMLKGDAIVYNIVDVRSPYLRYGEPLESLFKILNAMYLTEADLDDVIIGMNPDQTFTVWIIVTDDGFENMSDATSLESLDRGIDIYRMLSRTCTGVAILKGGYKELLRWHDFPVPTKVNTFIKRLLDWMPIGRGQGPKIAIQNVVTAIDHTFGDITERIGHDVVSKLGLFRRRSRKMLSLTVDQIVNVESKKVDCGRYKICMAIQNRSCASFDSMGGIKVNGIIWHPQILAKQQNNQLASFILYVASLFKVTNTDGLLEVVPENASARCARNVVYRGITNYGERLAGELVVLCGDVRSKCNTIMHTFMPIRMKLTPTCIQSQHGTIVKSWNLVVISGRSMISALLVDEMILRQCMHKSIGDTETDDHEYSLQADNCGNMPQYSIDQEQPGLHRYYTALDVQSLMDDNAIATEHGLVVENVVPTIDLSRVVSSTSNSGKEPSICSDRKVHVFSRRVNHQSKVIAETVVTPMSTQSKSTNAVKNVKPVFAARKHLKKAHATCNPNY</sequence>
<keyword evidence="2" id="KW-1185">Reference proteome</keyword>
<name>A0A9W5TAG1_BABOV</name>